<evidence type="ECO:0008006" key="3">
    <source>
        <dbReference type="Google" id="ProtNLM"/>
    </source>
</evidence>
<dbReference type="EMBL" id="BAABGQ010000013">
    <property type="protein sequence ID" value="GAA4509093.1"/>
    <property type="molecule type" value="Genomic_DNA"/>
</dbReference>
<accession>A0ABP8QSF1</accession>
<evidence type="ECO:0000313" key="2">
    <source>
        <dbReference type="Proteomes" id="UP001501243"/>
    </source>
</evidence>
<dbReference type="RefSeq" id="WP_208133835.1">
    <property type="nucleotide sequence ID" value="NZ_BAABGQ010000013.1"/>
</dbReference>
<name>A0ABP8QSF1_9BACT</name>
<comment type="caution">
    <text evidence="1">The sequence shown here is derived from an EMBL/GenBank/DDBJ whole genome shotgun (WGS) entry which is preliminary data.</text>
</comment>
<dbReference type="Proteomes" id="UP001501243">
    <property type="component" value="Unassembled WGS sequence"/>
</dbReference>
<proteinExistence type="predicted"/>
<reference evidence="2" key="1">
    <citation type="journal article" date="2019" name="Int. J. Syst. Evol. Microbiol.">
        <title>The Global Catalogue of Microorganisms (GCM) 10K type strain sequencing project: providing services to taxonomists for standard genome sequencing and annotation.</title>
        <authorList>
            <consortium name="The Broad Institute Genomics Platform"/>
            <consortium name="The Broad Institute Genome Sequencing Center for Infectious Disease"/>
            <person name="Wu L."/>
            <person name="Ma J."/>
        </authorList>
    </citation>
    <scope>NUCLEOTIDE SEQUENCE [LARGE SCALE GENOMIC DNA]</scope>
    <source>
        <strain evidence="2">JCM 17841</strain>
    </source>
</reference>
<gene>
    <name evidence="1" type="ORF">GCM10023172_42190</name>
</gene>
<keyword evidence="2" id="KW-1185">Reference proteome</keyword>
<protein>
    <recommendedName>
        <fullName evidence="3">PadR family transcriptional regulator</fullName>
    </recommendedName>
</protein>
<sequence length="100" mass="11580">MEAHEPVIALLLFQNGLADNAYSITRHLERRFGWLHWGEIKQYLLAHGYLVQLDQSQVPAYAITPAGETFSAHFREQALAKVQKDPFTHTEHTRWLINLL</sequence>
<organism evidence="1 2">
    <name type="scientific">Hymenobacter ginsengisoli</name>
    <dbReference type="NCBI Taxonomy" id="1051626"/>
    <lineage>
        <taxon>Bacteria</taxon>
        <taxon>Pseudomonadati</taxon>
        <taxon>Bacteroidota</taxon>
        <taxon>Cytophagia</taxon>
        <taxon>Cytophagales</taxon>
        <taxon>Hymenobacteraceae</taxon>
        <taxon>Hymenobacter</taxon>
    </lineage>
</organism>
<evidence type="ECO:0000313" key="1">
    <source>
        <dbReference type="EMBL" id="GAA4509093.1"/>
    </source>
</evidence>